<dbReference type="Pfam" id="PF18735">
    <property type="entry name" value="HEPN_RiboL-PSP"/>
    <property type="match status" value="1"/>
</dbReference>
<accession>A0AA42MUR0</accession>
<evidence type="ECO:0000259" key="1">
    <source>
        <dbReference type="Pfam" id="PF18735"/>
    </source>
</evidence>
<protein>
    <submittedName>
        <fullName evidence="2">MAE_28990/MAE_18760 family HEPN-like nuclease</fullName>
    </submittedName>
</protein>
<reference evidence="2" key="1">
    <citation type="submission" date="2022-09" db="EMBL/GenBank/DDBJ databases">
        <title>Intensive care unit water sources are persistently colonized with multi-drug resistant bacteria and are the site of extensive horizontal gene transfer of antibiotic resistance genes.</title>
        <authorList>
            <person name="Diorio-Toth L."/>
        </authorList>
    </citation>
    <scope>NUCLEOTIDE SEQUENCE</scope>
    <source>
        <strain evidence="2">GD03920</strain>
    </source>
</reference>
<dbReference type="Proteomes" id="UP001159915">
    <property type="component" value="Unassembled WGS sequence"/>
</dbReference>
<proteinExistence type="predicted"/>
<gene>
    <name evidence="2" type="ORF">N5C10_11895</name>
</gene>
<feature type="domain" description="RiboL-PSP-HEPN" evidence="1">
    <location>
        <begin position="14"/>
        <end position="216"/>
    </location>
</feature>
<dbReference type="EMBL" id="JAOCBE010000001">
    <property type="protein sequence ID" value="MDH0969924.1"/>
    <property type="molecule type" value="Genomic_DNA"/>
</dbReference>
<organism evidence="2 3">
    <name type="scientific">Acinetobacter johnsonii</name>
    <dbReference type="NCBI Taxonomy" id="40214"/>
    <lineage>
        <taxon>Bacteria</taxon>
        <taxon>Pseudomonadati</taxon>
        <taxon>Pseudomonadota</taxon>
        <taxon>Gammaproteobacteria</taxon>
        <taxon>Moraxellales</taxon>
        <taxon>Moraxellaceae</taxon>
        <taxon>Acinetobacter</taxon>
    </lineage>
</organism>
<sequence length="229" mass="26544">MINLDETLSEFEQDLSWRETELRFFENDLNKTQNESLQMIKTKPLILLLYSHFEGHAKLMLTKCANQINSLDLDCSKTIPNLVASSLDSTFGALKNPDKKHPLFNKEYDPDFKELCRRTEFIEAIQNIMLTKVKLKVDKIVDVESNLKPPVLKKIFFRLGFDHTCISESDLNNLNKLLEFRNNIAHGSKKNGWTYLEYLAIKNSIQTLLKLIKNQIIGYLSLNKYLLSA</sequence>
<comment type="caution">
    <text evidence="2">The sequence shown here is derived from an EMBL/GenBank/DDBJ whole genome shotgun (WGS) entry which is preliminary data.</text>
</comment>
<dbReference type="RefSeq" id="WP_279670474.1">
    <property type="nucleotide sequence ID" value="NZ_JAOCBE010000001.1"/>
</dbReference>
<dbReference type="InterPro" id="IPR041519">
    <property type="entry name" value="HEPN_RiboL-PSP"/>
</dbReference>
<evidence type="ECO:0000313" key="2">
    <source>
        <dbReference type="EMBL" id="MDH0969924.1"/>
    </source>
</evidence>
<name>A0AA42MUR0_ACIJO</name>
<evidence type="ECO:0000313" key="3">
    <source>
        <dbReference type="Proteomes" id="UP001159915"/>
    </source>
</evidence>
<dbReference type="AlphaFoldDB" id="A0AA42MUR0"/>